<dbReference type="SUPFAM" id="SSF48097">
    <property type="entry name" value="Regulator of G-protein signaling, RGS"/>
    <property type="match status" value="1"/>
</dbReference>
<sequence length="1146" mass="125836">MSASATASNPCSPTSGDPLPDSPRMAETPSPSNPLKRHRLTFGSTTGVELQLPPSQSPPLPPLATPLLTHPSSPADDLPIPVAGSALHTPSIATVLDSRDALSPVSEASTSTGQQRVSFLKTLRQRRASNHIASYLRITACISAVQSFPVTVRRSDTIEDLARQIEAEYAFRYSASQHSSPALQPQVSVPESEGENGDTLSARGVGHSAPPLICGSLLLNDNPLPFDGLVGDALAMKDIVQVVNLYDEEVGPAEGHVDESSLSLAPNEPGLSHDTEPVLSPTSAHATHDDMSSLGSDTPPSPTSVMAALHQAPAVQQPLPSTRGASPHKSQSLFTMDRMSRLALPQTRFRNLLSSATMGPYFLHYCLQAGEFAVESALFWLDVERFRLTESNVCRLMANYIYITYLAPQAPLAVNISSELRNELGWPFLPGWALNVHVFDEAQEWVFQTMKLRMFKRFEMSDMYSEMWQDKRFTPHRYIQDRPSTLDDRGAWCPVNIDVVLWINNLNFNHEDRPLVTELSRLTDHFREELLSRVLIQFQPLSSSLKVTTGYFTNPQRITALQKHLRIQRSKRLLKFFGDQPDRDVLSQQLEVPMNAQTLTRLRWQQQQRSERMGRQGTSTRAIGQSEACANYRRRASQCSNFSSLLGVDSVALAVQSPTFSDTASLAPSMNSSVMGDPQWDTYTRKKKLEKLTEFFGDQIPEHVLVDQQLIDGHDELDVADHGAASDSPPLGRVGCASGLRDSSSADKSIQLPPLATNNELSLEQKRVLTKRRKKLKYMLGEPLAEATVEHTVTAPYIRHALGRRRSYTTSDVESTEARSPRSPFTPIHEVFTDESVEGEEPDTAIYTLSPASLLSPRPSQGSDHLRSLSPMPVTSKAKHLRGSSDQAWQAPLSQRRGRRHLDLDLPATGSSTRHSAAAGGKVGHHPMDKSARSEPVDEATHLLQSARLDANESGRPLSDPMLALHGSPSLPNLHHYHGEVVNPPNVFDLPGHQLRNSVDSPTSASLQATLNTSLASTLPGQTTPVMADTESVMSVMSLPPDQRERNIRRRQFEKLRDVLGPNLPFDTITTGAATRTSQTIGNEVWPDGTLPSAAFDHDARIRGSMNSGKRGGSSSGYKNGHVSLMGLRASKAASFFPHRHHHSSK</sequence>
<protein>
    <recommendedName>
        <fullName evidence="2">RGS domain-containing protein</fullName>
    </recommendedName>
</protein>
<dbReference type="InterPro" id="IPR016137">
    <property type="entry name" value="RGS"/>
</dbReference>
<proteinExistence type="predicted"/>
<evidence type="ECO:0000313" key="4">
    <source>
        <dbReference type="Proteomes" id="UP001151582"/>
    </source>
</evidence>
<feature type="compositionally biased region" description="Low complexity" evidence="1">
    <location>
        <begin position="850"/>
        <end position="860"/>
    </location>
</feature>
<dbReference type="PANTHER" id="PTHR10845">
    <property type="entry name" value="REGULATOR OF G PROTEIN SIGNALING"/>
    <property type="match status" value="1"/>
</dbReference>
<feature type="compositionally biased region" description="Polar residues" evidence="1">
    <location>
        <begin position="180"/>
        <end position="189"/>
    </location>
</feature>
<feature type="region of interest" description="Disordered" evidence="1">
    <location>
        <begin position="808"/>
        <end position="827"/>
    </location>
</feature>
<dbReference type="SMART" id="SM00315">
    <property type="entry name" value="RGS"/>
    <property type="match status" value="1"/>
</dbReference>
<organism evidence="3 4">
    <name type="scientific">Dimargaris verticillata</name>
    <dbReference type="NCBI Taxonomy" id="2761393"/>
    <lineage>
        <taxon>Eukaryota</taxon>
        <taxon>Fungi</taxon>
        <taxon>Fungi incertae sedis</taxon>
        <taxon>Zoopagomycota</taxon>
        <taxon>Kickxellomycotina</taxon>
        <taxon>Dimargaritomycetes</taxon>
        <taxon>Dimargaritales</taxon>
        <taxon>Dimargaritaceae</taxon>
        <taxon>Dimargaris</taxon>
    </lineage>
</organism>
<feature type="region of interest" description="Disordered" evidence="1">
    <location>
        <begin position="720"/>
        <end position="753"/>
    </location>
</feature>
<evidence type="ECO:0000259" key="2">
    <source>
        <dbReference type="PROSITE" id="PS50132"/>
    </source>
</evidence>
<dbReference type="EMBL" id="JANBQB010000116">
    <property type="protein sequence ID" value="KAJ1981665.1"/>
    <property type="molecule type" value="Genomic_DNA"/>
</dbReference>
<gene>
    <name evidence="3" type="ORF">H4R34_001987</name>
</gene>
<dbReference type="AlphaFoldDB" id="A0A9W8B521"/>
<dbReference type="InterPro" id="IPR036305">
    <property type="entry name" value="RGS_sf"/>
</dbReference>
<name>A0A9W8B521_9FUNG</name>
<reference evidence="3" key="1">
    <citation type="submission" date="2022-07" db="EMBL/GenBank/DDBJ databases">
        <title>Phylogenomic reconstructions and comparative analyses of Kickxellomycotina fungi.</title>
        <authorList>
            <person name="Reynolds N.K."/>
            <person name="Stajich J.E."/>
            <person name="Barry K."/>
            <person name="Grigoriev I.V."/>
            <person name="Crous P."/>
            <person name="Smith M.E."/>
        </authorList>
    </citation>
    <scope>NUCLEOTIDE SEQUENCE</scope>
    <source>
        <strain evidence="3">RSA 567</strain>
    </source>
</reference>
<comment type="caution">
    <text evidence="3">The sequence shown here is derived from an EMBL/GenBank/DDBJ whole genome shotgun (WGS) entry which is preliminary data.</text>
</comment>
<dbReference type="PROSITE" id="PS50132">
    <property type="entry name" value="RGS"/>
    <property type="match status" value="1"/>
</dbReference>
<feature type="compositionally biased region" description="Pro residues" evidence="1">
    <location>
        <begin position="55"/>
        <end position="64"/>
    </location>
</feature>
<evidence type="ECO:0000313" key="3">
    <source>
        <dbReference type="EMBL" id="KAJ1981665.1"/>
    </source>
</evidence>
<dbReference type="OrthoDB" id="196547at2759"/>
<dbReference type="CDD" id="cd07440">
    <property type="entry name" value="RGS"/>
    <property type="match status" value="1"/>
</dbReference>
<dbReference type="Gene3D" id="1.10.167.10">
    <property type="entry name" value="Regulator of G-protein Signalling 4, domain 2"/>
    <property type="match status" value="1"/>
</dbReference>
<feature type="compositionally biased region" description="Polar residues" evidence="1">
    <location>
        <begin position="1"/>
        <end position="15"/>
    </location>
</feature>
<feature type="compositionally biased region" description="Low complexity" evidence="1">
    <location>
        <begin position="65"/>
        <end position="74"/>
    </location>
</feature>
<feature type="region of interest" description="Disordered" evidence="1">
    <location>
        <begin position="254"/>
        <end position="305"/>
    </location>
</feature>
<feature type="region of interest" description="Disordered" evidence="1">
    <location>
        <begin position="1"/>
        <end position="75"/>
    </location>
</feature>
<dbReference type="Proteomes" id="UP001151582">
    <property type="component" value="Unassembled WGS sequence"/>
</dbReference>
<dbReference type="InterPro" id="IPR044926">
    <property type="entry name" value="RGS_subdomain_2"/>
</dbReference>
<feature type="region of interest" description="Disordered" evidence="1">
    <location>
        <begin position="850"/>
        <end position="932"/>
    </location>
</feature>
<feature type="region of interest" description="Disordered" evidence="1">
    <location>
        <begin position="180"/>
        <end position="204"/>
    </location>
</feature>
<evidence type="ECO:0000256" key="1">
    <source>
        <dbReference type="SAM" id="MobiDB-lite"/>
    </source>
</evidence>
<keyword evidence="4" id="KW-1185">Reference proteome</keyword>
<accession>A0A9W8B521</accession>
<dbReference type="PANTHER" id="PTHR10845:SF192">
    <property type="entry name" value="DOUBLE HIT, ISOFORM B"/>
    <property type="match status" value="1"/>
</dbReference>
<feature type="domain" description="RGS" evidence="2">
    <location>
        <begin position="348"/>
        <end position="468"/>
    </location>
</feature>
<dbReference type="Pfam" id="PF00615">
    <property type="entry name" value="RGS"/>
    <property type="match status" value="1"/>
</dbReference>
<dbReference type="PRINTS" id="PR01301">
    <property type="entry name" value="RGSPROTEIN"/>
</dbReference>